<evidence type="ECO:0000256" key="1">
    <source>
        <dbReference type="ARBA" id="ARBA00022729"/>
    </source>
</evidence>
<dbReference type="InterPro" id="IPR053875">
    <property type="entry name" value="Cytochrom_c_NrfB-like_dom"/>
</dbReference>
<keyword evidence="1" id="KW-0732">Signal</keyword>
<dbReference type="Pfam" id="PF22678">
    <property type="entry name" value="Cytochrom_c_NrfB-like"/>
    <property type="match status" value="1"/>
</dbReference>
<dbReference type="PANTHER" id="PTHR35038">
    <property type="entry name" value="DISSIMILATORY SULFITE REDUCTASE SIRA"/>
    <property type="match status" value="1"/>
</dbReference>
<accession>A0ABQ4PLQ0</accession>
<dbReference type="InterPro" id="IPR036280">
    <property type="entry name" value="Multihaem_cyt_sf"/>
</dbReference>
<keyword evidence="4" id="KW-1185">Reference proteome</keyword>
<proteinExistence type="predicted"/>
<name>A0ABQ4PLQ0_9GAMM</name>
<dbReference type="SUPFAM" id="SSF48695">
    <property type="entry name" value="Multiheme cytochromes"/>
    <property type="match status" value="1"/>
</dbReference>
<reference evidence="3 4" key="1">
    <citation type="submission" date="2021-05" db="EMBL/GenBank/DDBJ databases">
        <title>Molecular characterization for Shewanella algae harboring chromosomal blaOXA-55-like strains isolated from clinical and environment sample.</title>
        <authorList>
            <person name="Ohama Y."/>
            <person name="Aoki K."/>
            <person name="Harada S."/>
            <person name="Moriya K."/>
            <person name="Ishii Y."/>
            <person name="Tateda K."/>
        </authorList>
    </citation>
    <scope>NUCLEOTIDE SEQUENCE [LARGE SCALE GENOMIC DNA]</scope>
    <source>
        <strain evidence="3 4">LMG 23746</strain>
    </source>
</reference>
<dbReference type="EMBL" id="BPFB01000034">
    <property type="protein sequence ID" value="GIU49021.1"/>
    <property type="molecule type" value="Genomic_DNA"/>
</dbReference>
<gene>
    <name evidence="3" type="ORF">TUM4630_26700</name>
</gene>
<evidence type="ECO:0000313" key="4">
    <source>
        <dbReference type="Proteomes" id="UP000761574"/>
    </source>
</evidence>
<dbReference type="InterPro" id="IPR051829">
    <property type="entry name" value="Multiheme_Cytochr_ET"/>
</dbReference>
<feature type="domain" description="Cytochrome c-type protein NrfB-like" evidence="2">
    <location>
        <begin position="40"/>
        <end position="128"/>
    </location>
</feature>
<comment type="caution">
    <text evidence="3">The sequence shown here is derived from an EMBL/GenBank/DDBJ whole genome shotgun (WGS) entry which is preliminary data.</text>
</comment>
<protein>
    <recommendedName>
        <fullName evidence="2">Cytochrome c-type protein NrfB-like domain-containing protein</fullName>
    </recommendedName>
</protein>
<organism evidence="3 4">
    <name type="scientific">Shewanella algidipiscicola</name>
    <dbReference type="NCBI Taxonomy" id="614070"/>
    <lineage>
        <taxon>Bacteria</taxon>
        <taxon>Pseudomonadati</taxon>
        <taxon>Pseudomonadota</taxon>
        <taxon>Gammaproteobacteria</taxon>
        <taxon>Alteromonadales</taxon>
        <taxon>Shewanellaceae</taxon>
        <taxon>Shewanella</taxon>
    </lineage>
</organism>
<dbReference type="PANTHER" id="PTHR35038:SF5">
    <property type="entry name" value="CYTOCHROME C-TYPE PROTEIN NRFB"/>
    <property type="match status" value="1"/>
</dbReference>
<dbReference type="Proteomes" id="UP000761574">
    <property type="component" value="Unassembled WGS sequence"/>
</dbReference>
<evidence type="ECO:0000259" key="2">
    <source>
        <dbReference type="Pfam" id="PF22678"/>
    </source>
</evidence>
<evidence type="ECO:0000313" key="3">
    <source>
        <dbReference type="EMBL" id="GIU49021.1"/>
    </source>
</evidence>
<sequence length="141" mass="15401">MPVKAEVNRLQINQDKCVKCHKRNGLMAGVHGNDALALTCQSCHGEKGKHPRQPSLIVGFSADSNTKVTAQVDSCSQCHEHDVLYQADWTHAVHSNKVGCANCHQLHSDSDPMMTLATEERSALCGKCHGITPKESDDEKL</sequence>